<dbReference type="Proteomes" id="UP000278164">
    <property type="component" value="Unassembled WGS sequence"/>
</dbReference>
<proteinExistence type="predicted"/>
<dbReference type="InterPro" id="IPR013762">
    <property type="entry name" value="Integrase-like_cat_sf"/>
</dbReference>
<dbReference type="InterPro" id="IPR011010">
    <property type="entry name" value="DNA_brk_join_enz"/>
</dbReference>
<comment type="caution">
    <text evidence="3">The sequence shown here is derived from an EMBL/GenBank/DDBJ whole genome shotgun (WGS) entry which is preliminary data.</text>
</comment>
<dbReference type="SUPFAM" id="SSF56349">
    <property type="entry name" value="DNA breaking-rejoining enzymes"/>
    <property type="match status" value="1"/>
</dbReference>
<reference evidence="3 4" key="1">
    <citation type="submission" date="2018-09" db="EMBL/GenBank/DDBJ databases">
        <title>Murine metabolic-syndrome-specific gut microbial biobank.</title>
        <authorList>
            <person name="Liu C."/>
        </authorList>
    </citation>
    <scope>NUCLEOTIDE SEQUENCE [LARGE SCALE GENOMIC DNA]</scope>
    <source>
        <strain evidence="3 4">8-P5</strain>
    </source>
</reference>
<dbReference type="GO" id="GO:0006310">
    <property type="term" value="P:DNA recombination"/>
    <property type="evidence" value="ECO:0007669"/>
    <property type="project" value="UniProtKB-KW"/>
</dbReference>
<accession>A0A3L7ZW42</accession>
<gene>
    <name evidence="3" type="ORF">D7V78_04785</name>
</gene>
<evidence type="ECO:0000313" key="4">
    <source>
        <dbReference type="Proteomes" id="UP000278164"/>
    </source>
</evidence>
<feature type="domain" description="Tyr recombinase" evidence="2">
    <location>
        <begin position="42"/>
        <end position="88"/>
    </location>
</feature>
<dbReference type="Gene3D" id="1.10.443.10">
    <property type="entry name" value="Intergrase catalytic core"/>
    <property type="match status" value="1"/>
</dbReference>
<protein>
    <submittedName>
        <fullName evidence="3">Recombinase</fullName>
    </submittedName>
</protein>
<organism evidence="3 4">
    <name type="scientific">Parabacteroides distasonis</name>
    <dbReference type="NCBI Taxonomy" id="823"/>
    <lineage>
        <taxon>Bacteria</taxon>
        <taxon>Pseudomonadati</taxon>
        <taxon>Bacteroidota</taxon>
        <taxon>Bacteroidia</taxon>
        <taxon>Bacteroidales</taxon>
        <taxon>Tannerellaceae</taxon>
        <taxon>Parabacteroides</taxon>
    </lineage>
</organism>
<evidence type="ECO:0000313" key="3">
    <source>
        <dbReference type="EMBL" id="RLT74513.1"/>
    </source>
</evidence>
<evidence type="ECO:0000259" key="2">
    <source>
        <dbReference type="Pfam" id="PF00589"/>
    </source>
</evidence>
<dbReference type="GO" id="GO:0003677">
    <property type="term" value="F:DNA binding"/>
    <property type="evidence" value="ECO:0007669"/>
    <property type="project" value="InterPro"/>
</dbReference>
<dbReference type="AlphaFoldDB" id="A0A3L7ZW42"/>
<dbReference type="OrthoDB" id="1123114at2"/>
<evidence type="ECO:0000256" key="1">
    <source>
        <dbReference type="ARBA" id="ARBA00023172"/>
    </source>
</evidence>
<keyword evidence="1" id="KW-0233">DNA recombination</keyword>
<dbReference type="Pfam" id="PF00589">
    <property type="entry name" value="Phage_integrase"/>
    <property type="match status" value="1"/>
</dbReference>
<dbReference type="GO" id="GO:0015074">
    <property type="term" value="P:DNA integration"/>
    <property type="evidence" value="ECO:0007669"/>
    <property type="project" value="InterPro"/>
</dbReference>
<dbReference type="EMBL" id="RAYI01000007">
    <property type="protein sequence ID" value="RLT74513.1"/>
    <property type="molecule type" value="Genomic_DNA"/>
</dbReference>
<sequence>MVTEQPQYSVVVCIFHILQNTEIQLISNDLRLIFTYSLLLASPCIFHQSRHSYATTICLSNGVPIETLSKLMGHTSIRSTQIYAKITAEKVSNDIENLSKQIESLETFICKAI</sequence>
<name>A0A3L7ZW42_PARDI</name>
<dbReference type="InterPro" id="IPR002104">
    <property type="entry name" value="Integrase_catalytic"/>
</dbReference>